<evidence type="ECO:0000259" key="1">
    <source>
        <dbReference type="Pfam" id="PF00078"/>
    </source>
</evidence>
<name>A0A183TKK3_SCHSO</name>
<protein>
    <submittedName>
        <fullName evidence="4">Reverse transcriptase domain-containing protein</fullName>
    </submittedName>
</protein>
<sequence>MWLPPYRVKTAMICFAGQLQQTCQAMQTHIYTKFVDLTKAFQRVNRNGMWNVMQKFRCPERFTHIVCHLHDGMMERFNDNGTVSETFAVTNGVKKGCVLALNMFSLLFSAMLIDEHHDEQPWIRIAYRTHGYLLNCLRMQVSTYVSRNM</sequence>
<keyword evidence="3" id="KW-1185">Reference proteome</keyword>
<dbReference type="EMBL" id="UYSU01041810">
    <property type="protein sequence ID" value="VDM03387.1"/>
    <property type="molecule type" value="Genomic_DNA"/>
</dbReference>
<organism evidence="4">
    <name type="scientific">Schistocephalus solidus</name>
    <name type="common">Tapeworm</name>
    <dbReference type="NCBI Taxonomy" id="70667"/>
    <lineage>
        <taxon>Eukaryota</taxon>
        <taxon>Metazoa</taxon>
        <taxon>Spiralia</taxon>
        <taxon>Lophotrochozoa</taxon>
        <taxon>Platyhelminthes</taxon>
        <taxon>Cestoda</taxon>
        <taxon>Eucestoda</taxon>
        <taxon>Diphyllobothriidea</taxon>
        <taxon>Diphyllobothriidae</taxon>
        <taxon>Schistocephalus</taxon>
    </lineage>
</organism>
<dbReference type="OrthoDB" id="425681at2759"/>
<dbReference type="InterPro" id="IPR000477">
    <property type="entry name" value="RT_dom"/>
</dbReference>
<evidence type="ECO:0000313" key="3">
    <source>
        <dbReference type="Proteomes" id="UP000275846"/>
    </source>
</evidence>
<dbReference type="PANTHER" id="PTHR47027:SF26">
    <property type="entry name" value="REVERSE TRANSCRIPTASE DOMAIN-CONTAINING PROTEIN"/>
    <property type="match status" value="1"/>
</dbReference>
<dbReference type="WBParaSite" id="SSLN_0001765001-mRNA-1">
    <property type="protein sequence ID" value="SSLN_0001765001-mRNA-1"/>
    <property type="gene ID" value="SSLN_0001765001"/>
</dbReference>
<reference evidence="2 3" key="2">
    <citation type="submission" date="2018-11" db="EMBL/GenBank/DDBJ databases">
        <authorList>
            <consortium name="Pathogen Informatics"/>
        </authorList>
    </citation>
    <scope>NUCLEOTIDE SEQUENCE [LARGE SCALE GENOMIC DNA]</scope>
    <source>
        <strain evidence="2 3">NST_G2</strain>
    </source>
</reference>
<dbReference type="AlphaFoldDB" id="A0A183TKK3"/>
<dbReference type="PANTHER" id="PTHR47027">
    <property type="entry name" value="REVERSE TRANSCRIPTASE DOMAIN-CONTAINING PROTEIN"/>
    <property type="match status" value="1"/>
</dbReference>
<dbReference type="Proteomes" id="UP000275846">
    <property type="component" value="Unassembled WGS sequence"/>
</dbReference>
<evidence type="ECO:0000313" key="2">
    <source>
        <dbReference type="EMBL" id="VDM03387.1"/>
    </source>
</evidence>
<feature type="domain" description="Reverse transcriptase" evidence="1">
    <location>
        <begin position="20"/>
        <end position="112"/>
    </location>
</feature>
<proteinExistence type="predicted"/>
<gene>
    <name evidence="2" type="ORF">SSLN_LOCUS17001</name>
</gene>
<reference evidence="4" key="1">
    <citation type="submission" date="2016-06" db="UniProtKB">
        <authorList>
            <consortium name="WormBaseParasite"/>
        </authorList>
    </citation>
    <scope>IDENTIFICATION</scope>
</reference>
<evidence type="ECO:0000313" key="4">
    <source>
        <dbReference type="WBParaSite" id="SSLN_0001765001-mRNA-1"/>
    </source>
</evidence>
<accession>A0A183TKK3</accession>
<dbReference type="Pfam" id="PF00078">
    <property type="entry name" value="RVT_1"/>
    <property type="match status" value="1"/>
</dbReference>